<dbReference type="InterPro" id="IPR025827">
    <property type="entry name" value="Zn_ribbon_recom_dom"/>
</dbReference>
<accession>A0ABW0SIA5</accession>
<protein>
    <submittedName>
        <fullName evidence="3">Zinc ribbon domain-containing protein</fullName>
    </submittedName>
</protein>
<feature type="domain" description="Recombinase zinc beta ribbon" evidence="2">
    <location>
        <begin position="55"/>
        <end position="106"/>
    </location>
</feature>
<evidence type="ECO:0000313" key="3">
    <source>
        <dbReference type="EMBL" id="MFC5568429.1"/>
    </source>
</evidence>
<reference evidence="4" key="1">
    <citation type="journal article" date="2019" name="Int. J. Syst. Evol. Microbiol.">
        <title>The Global Catalogue of Microorganisms (GCM) 10K type strain sequencing project: providing services to taxonomists for standard genome sequencing and annotation.</title>
        <authorList>
            <consortium name="The Broad Institute Genomics Platform"/>
            <consortium name="The Broad Institute Genome Sequencing Center for Infectious Disease"/>
            <person name="Wu L."/>
            <person name="Ma J."/>
        </authorList>
    </citation>
    <scope>NUCLEOTIDE SEQUENCE [LARGE SCALE GENOMIC DNA]</scope>
    <source>
        <strain evidence="4">KACC 11588</strain>
    </source>
</reference>
<feature type="non-terminal residue" evidence="3">
    <location>
        <position position="1"/>
    </location>
</feature>
<evidence type="ECO:0000313" key="4">
    <source>
        <dbReference type="Proteomes" id="UP001596056"/>
    </source>
</evidence>
<name>A0ABW0SIA5_9RHOB</name>
<organism evidence="3 4">
    <name type="scientific">Rubellimicrobium aerolatum</name>
    <dbReference type="NCBI Taxonomy" id="490979"/>
    <lineage>
        <taxon>Bacteria</taxon>
        <taxon>Pseudomonadati</taxon>
        <taxon>Pseudomonadota</taxon>
        <taxon>Alphaproteobacteria</taxon>
        <taxon>Rhodobacterales</taxon>
        <taxon>Roseobacteraceae</taxon>
        <taxon>Rubellimicrobium</taxon>
    </lineage>
</organism>
<keyword evidence="4" id="KW-1185">Reference proteome</keyword>
<dbReference type="EMBL" id="JBHSNA010000061">
    <property type="protein sequence ID" value="MFC5568429.1"/>
    <property type="molecule type" value="Genomic_DNA"/>
</dbReference>
<proteinExistence type="predicted"/>
<comment type="caution">
    <text evidence="3">The sequence shown here is derived from an EMBL/GenBank/DDBJ whole genome shotgun (WGS) entry which is preliminary data.</text>
</comment>
<evidence type="ECO:0000256" key="1">
    <source>
        <dbReference type="SAM" id="MobiDB-lite"/>
    </source>
</evidence>
<feature type="region of interest" description="Disordered" evidence="1">
    <location>
        <begin position="93"/>
        <end position="114"/>
    </location>
</feature>
<evidence type="ECO:0000259" key="2">
    <source>
        <dbReference type="Pfam" id="PF13408"/>
    </source>
</evidence>
<dbReference type="Proteomes" id="UP001596056">
    <property type="component" value="Unassembled WGS sequence"/>
</dbReference>
<dbReference type="RefSeq" id="WP_377110507.1">
    <property type="nucleotide sequence ID" value="NZ_JBHSNA010000061.1"/>
</dbReference>
<sequence>LVATPTLPIQIVALTSPRSSRYKRLRSFRRPFLSTRRDEPSGLSASQALRRPKYLLSGILVCGRCGGKLTIAGSGDKRYYCANARQKGPAICEGMPGVRQEEEEDQALSSLQRT</sequence>
<gene>
    <name evidence="3" type="ORF">ACFPOC_18770</name>
</gene>
<dbReference type="Pfam" id="PF13408">
    <property type="entry name" value="Zn_ribbon_recom"/>
    <property type="match status" value="1"/>
</dbReference>